<organism evidence="1 2">
    <name type="scientific">Capsicum annuum</name>
    <name type="common">Capsicum pepper</name>
    <dbReference type="NCBI Taxonomy" id="4072"/>
    <lineage>
        <taxon>Eukaryota</taxon>
        <taxon>Viridiplantae</taxon>
        <taxon>Streptophyta</taxon>
        <taxon>Embryophyta</taxon>
        <taxon>Tracheophyta</taxon>
        <taxon>Spermatophyta</taxon>
        <taxon>Magnoliopsida</taxon>
        <taxon>eudicotyledons</taxon>
        <taxon>Gunneridae</taxon>
        <taxon>Pentapetalae</taxon>
        <taxon>asterids</taxon>
        <taxon>lamiids</taxon>
        <taxon>Solanales</taxon>
        <taxon>Solanaceae</taxon>
        <taxon>Solanoideae</taxon>
        <taxon>Capsiceae</taxon>
        <taxon>Capsicum</taxon>
    </lineage>
</organism>
<sequence>MEEHVQGNVEEPVIVKEDIRDVQNLVPVVADLVVTSHRSGRIIRKPLRFTILGESYDRIPEKLNTEPLNYAEVLHDKDAKIWIVATKSKMESMYSNQV</sequence>
<reference evidence="1 2" key="2">
    <citation type="journal article" date="2017" name="Genome Biol.">
        <title>New reference genome sequences of hot pepper reveal the massive evolution of plant disease-resistance genes by retroduplication.</title>
        <authorList>
            <person name="Kim S."/>
            <person name="Park J."/>
            <person name="Yeom S.I."/>
            <person name="Kim Y.M."/>
            <person name="Seo E."/>
            <person name="Kim K.T."/>
            <person name="Kim M.S."/>
            <person name="Lee J.M."/>
            <person name="Cheong K."/>
            <person name="Shin H.S."/>
            <person name="Kim S.B."/>
            <person name="Han K."/>
            <person name="Lee J."/>
            <person name="Park M."/>
            <person name="Lee H.A."/>
            <person name="Lee H.Y."/>
            <person name="Lee Y."/>
            <person name="Oh S."/>
            <person name="Lee J.H."/>
            <person name="Choi E."/>
            <person name="Choi E."/>
            <person name="Lee S.E."/>
            <person name="Jeon J."/>
            <person name="Kim H."/>
            <person name="Choi G."/>
            <person name="Song H."/>
            <person name="Lee J."/>
            <person name="Lee S.C."/>
            <person name="Kwon J.K."/>
            <person name="Lee H.Y."/>
            <person name="Koo N."/>
            <person name="Hong Y."/>
            <person name="Kim R.W."/>
            <person name="Kang W.H."/>
            <person name="Huh J.H."/>
            <person name="Kang B.C."/>
            <person name="Yang T.J."/>
            <person name="Lee Y.H."/>
            <person name="Bennetzen J.L."/>
            <person name="Choi D."/>
        </authorList>
    </citation>
    <scope>NUCLEOTIDE SEQUENCE [LARGE SCALE GENOMIC DNA]</scope>
    <source>
        <strain evidence="2">cv. CM334</strain>
    </source>
</reference>
<evidence type="ECO:0000313" key="1">
    <source>
        <dbReference type="EMBL" id="PHT63843.1"/>
    </source>
</evidence>
<accession>A0A2G2Y254</accession>
<proteinExistence type="predicted"/>
<keyword evidence="2" id="KW-1185">Reference proteome</keyword>
<comment type="caution">
    <text evidence="1">The sequence shown here is derived from an EMBL/GenBank/DDBJ whole genome shotgun (WGS) entry which is preliminary data.</text>
</comment>
<name>A0A2G2Y254_CAPAN</name>
<reference evidence="1 2" key="1">
    <citation type="journal article" date="2014" name="Nat. Genet.">
        <title>Genome sequence of the hot pepper provides insights into the evolution of pungency in Capsicum species.</title>
        <authorList>
            <person name="Kim S."/>
            <person name="Park M."/>
            <person name="Yeom S.I."/>
            <person name="Kim Y.M."/>
            <person name="Lee J.M."/>
            <person name="Lee H.A."/>
            <person name="Seo E."/>
            <person name="Choi J."/>
            <person name="Cheong K."/>
            <person name="Kim K.T."/>
            <person name="Jung K."/>
            <person name="Lee G.W."/>
            <person name="Oh S.K."/>
            <person name="Bae C."/>
            <person name="Kim S.B."/>
            <person name="Lee H.Y."/>
            <person name="Kim S.Y."/>
            <person name="Kim M.S."/>
            <person name="Kang B.C."/>
            <person name="Jo Y.D."/>
            <person name="Yang H.B."/>
            <person name="Jeong H.J."/>
            <person name="Kang W.H."/>
            <person name="Kwon J.K."/>
            <person name="Shin C."/>
            <person name="Lim J.Y."/>
            <person name="Park J.H."/>
            <person name="Huh J.H."/>
            <person name="Kim J.S."/>
            <person name="Kim B.D."/>
            <person name="Cohen O."/>
            <person name="Paran I."/>
            <person name="Suh M.C."/>
            <person name="Lee S.B."/>
            <person name="Kim Y.K."/>
            <person name="Shin Y."/>
            <person name="Noh S.J."/>
            <person name="Park J."/>
            <person name="Seo Y.S."/>
            <person name="Kwon S.Y."/>
            <person name="Kim H.A."/>
            <person name="Park J.M."/>
            <person name="Kim H.J."/>
            <person name="Choi S.B."/>
            <person name="Bosland P.W."/>
            <person name="Reeves G."/>
            <person name="Jo S.H."/>
            <person name="Lee B.W."/>
            <person name="Cho H.T."/>
            <person name="Choi H.S."/>
            <person name="Lee M.S."/>
            <person name="Yu Y."/>
            <person name="Do Choi Y."/>
            <person name="Park B.S."/>
            <person name="van Deynze A."/>
            <person name="Ashrafi H."/>
            <person name="Hill T."/>
            <person name="Kim W.T."/>
            <person name="Pai H.S."/>
            <person name="Ahn H.K."/>
            <person name="Yeam I."/>
            <person name="Giovannoni J.J."/>
            <person name="Rose J.K."/>
            <person name="Sorensen I."/>
            <person name="Lee S.J."/>
            <person name="Kim R.W."/>
            <person name="Choi I.Y."/>
            <person name="Choi B.S."/>
            <person name="Lim J.S."/>
            <person name="Lee Y.H."/>
            <person name="Choi D."/>
        </authorList>
    </citation>
    <scope>NUCLEOTIDE SEQUENCE [LARGE SCALE GENOMIC DNA]</scope>
    <source>
        <strain evidence="2">cv. CM334</strain>
    </source>
</reference>
<evidence type="ECO:0000313" key="2">
    <source>
        <dbReference type="Proteomes" id="UP000222542"/>
    </source>
</evidence>
<dbReference type="EMBL" id="AYRZ02000023">
    <property type="protein sequence ID" value="PHT63843.1"/>
    <property type="molecule type" value="Genomic_DNA"/>
</dbReference>
<protein>
    <submittedName>
        <fullName evidence="1">Uncharacterized protein</fullName>
    </submittedName>
</protein>
<dbReference type="Gramene" id="PHT63843">
    <property type="protein sequence ID" value="PHT63843"/>
    <property type="gene ID" value="T459_32372"/>
</dbReference>
<gene>
    <name evidence="1" type="ORF">T459_32372</name>
</gene>
<dbReference type="Proteomes" id="UP000222542">
    <property type="component" value="Unassembled WGS sequence"/>
</dbReference>
<dbReference type="AlphaFoldDB" id="A0A2G2Y254"/>